<evidence type="ECO:0000259" key="6">
    <source>
        <dbReference type="PROSITE" id="PS51007"/>
    </source>
</evidence>
<feature type="domain" description="Cytochrome c" evidence="6">
    <location>
        <begin position="151"/>
        <end position="234"/>
    </location>
</feature>
<evidence type="ECO:0000256" key="3">
    <source>
        <dbReference type="ARBA" id="ARBA00023004"/>
    </source>
</evidence>
<accession>A0A7V6A2B5</accession>
<comment type="caution">
    <text evidence="7">The sequence shown here is derived from an EMBL/GenBank/DDBJ whole genome shotgun (WGS) entry which is preliminary data.</text>
</comment>
<evidence type="ECO:0000313" key="7">
    <source>
        <dbReference type="EMBL" id="HHS28618.1"/>
    </source>
</evidence>
<keyword evidence="5" id="KW-1133">Transmembrane helix</keyword>
<protein>
    <submittedName>
        <fullName evidence="7">C-type cytochrome</fullName>
    </submittedName>
</protein>
<organism evidence="7">
    <name type="scientific">Desulfobacca acetoxidans</name>
    <dbReference type="NCBI Taxonomy" id="60893"/>
    <lineage>
        <taxon>Bacteria</taxon>
        <taxon>Pseudomonadati</taxon>
        <taxon>Thermodesulfobacteriota</taxon>
        <taxon>Desulfobaccia</taxon>
        <taxon>Desulfobaccales</taxon>
        <taxon>Desulfobaccaceae</taxon>
        <taxon>Desulfobacca</taxon>
    </lineage>
</organism>
<dbReference type="InterPro" id="IPR019251">
    <property type="entry name" value="DUF2231_TM"/>
</dbReference>
<evidence type="ECO:0000256" key="2">
    <source>
        <dbReference type="ARBA" id="ARBA00022723"/>
    </source>
</evidence>
<dbReference type="PROSITE" id="PS51007">
    <property type="entry name" value="CYTC"/>
    <property type="match status" value="1"/>
</dbReference>
<dbReference type="Pfam" id="PF09990">
    <property type="entry name" value="DUF2231"/>
    <property type="match status" value="1"/>
</dbReference>
<reference evidence="7" key="1">
    <citation type="journal article" date="2020" name="mSystems">
        <title>Genome- and Community-Level Interaction Insights into Carbon Utilization and Element Cycling Functions of Hydrothermarchaeota in Hydrothermal Sediment.</title>
        <authorList>
            <person name="Zhou Z."/>
            <person name="Liu Y."/>
            <person name="Xu W."/>
            <person name="Pan J."/>
            <person name="Luo Z.H."/>
            <person name="Li M."/>
        </authorList>
    </citation>
    <scope>NUCLEOTIDE SEQUENCE [LARGE SCALE GENOMIC DNA]</scope>
    <source>
        <strain evidence="7">SpSt-767</strain>
    </source>
</reference>
<dbReference type="GO" id="GO:0009055">
    <property type="term" value="F:electron transfer activity"/>
    <property type="evidence" value="ECO:0007669"/>
    <property type="project" value="InterPro"/>
</dbReference>
<dbReference type="AlphaFoldDB" id="A0A7V6A2B5"/>
<dbReference type="EMBL" id="DTGR01000043">
    <property type="protein sequence ID" value="HHS28618.1"/>
    <property type="molecule type" value="Genomic_DNA"/>
</dbReference>
<evidence type="ECO:0000256" key="4">
    <source>
        <dbReference type="PROSITE-ProRule" id="PRU00433"/>
    </source>
</evidence>
<dbReference type="Pfam" id="PF13442">
    <property type="entry name" value="Cytochrome_CBB3"/>
    <property type="match status" value="1"/>
</dbReference>
<keyword evidence="5" id="KW-0472">Membrane</keyword>
<feature type="transmembrane region" description="Helical" evidence="5">
    <location>
        <begin position="118"/>
        <end position="137"/>
    </location>
</feature>
<feature type="transmembrane region" description="Helical" evidence="5">
    <location>
        <begin position="88"/>
        <end position="111"/>
    </location>
</feature>
<evidence type="ECO:0000256" key="5">
    <source>
        <dbReference type="SAM" id="Phobius"/>
    </source>
</evidence>
<proteinExistence type="predicted"/>
<keyword evidence="5" id="KW-0812">Transmembrane</keyword>
<keyword evidence="1 4" id="KW-0349">Heme</keyword>
<keyword evidence="3 4" id="KW-0408">Iron</keyword>
<feature type="transmembrane region" description="Helical" evidence="5">
    <location>
        <begin position="20"/>
        <end position="43"/>
    </location>
</feature>
<name>A0A7V6A2B5_9BACT</name>
<dbReference type="InterPro" id="IPR036909">
    <property type="entry name" value="Cyt_c-like_dom_sf"/>
</dbReference>
<keyword evidence="2 4" id="KW-0479">Metal-binding</keyword>
<sequence>MTVFNPFYNILYNLGFPDPIHPPLTHMPIGLVVATLIFGFMAFRRRDPVLTRLTRSCLVLAWLFFFPTVLFGFMDWQHWYQGAWVQPIIIKMCLAAFLFLLLSLGLMLFVTGREQSKALLIIYVLAFFTVMGLGYFGGRLVFGGRAPAVPPRLEAGRRLFANHCMACHPSGGNAILPGDYIIGSGNLKDLPAFLAWIRNPRLDNGRKGPMPGFSPQDITDEQAGELYAYLARVMGCGSQQRH</sequence>
<dbReference type="SUPFAM" id="SSF46626">
    <property type="entry name" value="Cytochrome c"/>
    <property type="match status" value="1"/>
</dbReference>
<dbReference type="GO" id="GO:0046872">
    <property type="term" value="F:metal ion binding"/>
    <property type="evidence" value="ECO:0007669"/>
    <property type="project" value="UniProtKB-KW"/>
</dbReference>
<evidence type="ECO:0000256" key="1">
    <source>
        <dbReference type="ARBA" id="ARBA00022617"/>
    </source>
</evidence>
<feature type="transmembrane region" description="Helical" evidence="5">
    <location>
        <begin position="55"/>
        <end position="76"/>
    </location>
</feature>
<gene>
    <name evidence="7" type="ORF">ENV52_02820</name>
</gene>
<dbReference type="Gene3D" id="1.10.760.10">
    <property type="entry name" value="Cytochrome c-like domain"/>
    <property type="match status" value="1"/>
</dbReference>
<dbReference type="InterPro" id="IPR009056">
    <property type="entry name" value="Cyt_c-like_dom"/>
</dbReference>
<dbReference type="GO" id="GO:0020037">
    <property type="term" value="F:heme binding"/>
    <property type="evidence" value="ECO:0007669"/>
    <property type="project" value="InterPro"/>
</dbReference>